<evidence type="ECO:0000313" key="2">
    <source>
        <dbReference type="Proteomes" id="UP001156484"/>
    </source>
</evidence>
<name>A0ACD4DIG4_9NOCA</name>
<proteinExistence type="predicted"/>
<keyword evidence="2" id="KW-1185">Reference proteome</keyword>
<evidence type="ECO:0000313" key="1">
    <source>
        <dbReference type="EMBL" id="UYP19832.1"/>
    </source>
</evidence>
<dbReference type="Proteomes" id="UP001156484">
    <property type="component" value="Chromosome"/>
</dbReference>
<dbReference type="EMBL" id="CP107551">
    <property type="protein sequence ID" value="UYP19832.1"/>
    <property type="molecule type" value="Genomic_DNA"/>
</dbReference>
<sequence length="243" mass="24967">MPAGPFSFTRRESSSAHRTARQPVRSGALQPTLPDRLAELLRPGRTRILRARRIAAGVLTALAVLLALRSDPDGDRAPALVATRDLPPGHVLTADDVTVVDRDASTLASGTLTEADEALGHILAGPVPAGEALVDLRILGPRLAAAATGTPEARVVPIRLADAGVGELLREGDRVDVLTVADGAEDALPGAHVLARGAIVVLAEAAGPARDRSERVVLVALEAEQATAVAAASLVSALTVTLH</sequence>
<organism evidence="1 2">
    <name type="scientific">Rhodococcus sacchari</name>
    <dbReference type="NCBI Taxonomy" id="2962047"/>
    <lineage>
        <taxon>Bacteria</taxon>
        <taxon>Bacillati</taxon>
        <taxon>Actinomycetota</taxon>
        <taxon>Actinomycetes</taxon>
        <taxon>Mycobacteriales</taxon>
        <taxon>Nocardiaceae</taxon>
        <taxon>Rhodococcus</taxon>
    </lineage>
</organism>
<gene>
    <name evidence="1" type="ORF">OED52_04540</name>
</gene>
<accession>A0ACD4DIG4</accession>
<reference evidence="1" key="1">
    <citation type="submission" date="2022-10" db="EMBL/GenBank/DDBJ databases">
        <title>Rhodococcus ferula Z13 complete genome.</title>
        <authorList>
            <person name="Long X."/>
            <person name="Zang M."/>
        </authorList>
    </citation>
    <scope>NUCLEOTIDE SEQUENCE</scope>
    <source>
        <strain evidence="1">Z13</strain>
    </source>
</reference>
<protein>
    <submittedName>
        <fullName evidence="1">SAF domain-containing protein</fullName>
    </submittedName>
</protein>